<dbReference type="Proteomes" id="UP000445000">
    <property type="component" value="Unassembled WGS sequence"/>
</dbReference>
<dbReference type="InterPro" id="IPR013783">
    <property type="entry name" value="Ig-like_fold"/>
</dbReference>
<name>A0A829Y6A7_9GAMM</name>
<accession>A0A829Y6A7</accession>
<feature type="region of interest" description="Disordered" evidence="1">
    <location>
        <begin position="46"/>
        <end position="82"/>
    </location>
</feature>
<evidence type="ECO:0000256" key="1">
    <source>
        <dbReference type="SAM" id="MobiDB-lite"/>
    </source>
</evidence>
<keyword evidence="5" id="KW-1185">Reference proteome</keyword>
<dbReference type="Pfam" id="PF16640">
    <property type="entry name" value="Big_3_5"/>
    <property type="match status" value="1"/>
</dbReference>
<dbReference type="RefSeq" id="WP_161810471.1">
    <property type="nucleotide sequence ID" value="NZ_BLJN01000001.1"/>
</dbReference>
<reference evidence="5" key="1">
    <citation type="submission" date="2020-01" db="EMBL/GenBank/DDBJ databases">
        <title>'Steroidobacter agaridevorans' sp. nov., agar-degrading bacteria isolated from rhizosphere soils.</title>
        <authorList>
            <person name="Ikenaga M."/>
            <person name="Kataoka M."/>
            <person name="Murouchi A."/>
            <person name="Katsuragi S."/>
            <person name="Sakai M."/>
        </authorList>
    </citation>
    <scope>NUCLEOTIDE SEQUENCE [LARGE SCALE GENOMIC DNA]</scope>
    <source>
        <strain evidence="5">YU21-B</strain>
    </source>
</reference>
<dbReference type="EMBL" id="BLJN01000001">
    <property type="protein sequence ID" value="GFE78593.1"/>
    <property type="molecule type" value="Genomic_DNA"/>
</dbReference>
<feature type="domain" description="Bacterial Ig-like" evidence="3">
    <location>
        <begin position="82"/>
        <end position="161"/>
    </location>
</feature>
<dbReference type="Gene3D" id="2.60.40.10">
    <property type="entry name" value="Immunoglobulins"/>
    <property type="match status" value="1"/>
</dbReference>
<proteinExistence type="predicted"/>
<organism evidence="4 5">
    <name type="scientific">Steroidobacter agaridevorans</name>
    <dbReference type="NCBI Taxonomy" id="2695856"/>
    <lineage>
        <taxon>Bacteria</taxon>
        <taxon>Pseudomonadati</taxon>
        <taxon>Pseudomonadota</taxon>
        <taxon>Gammaproteobacteria</taxon>
        <taxon>Steroidobacterales</taxon>
        <taxon>Steroidobacteraceae</taxon>
        <taxon>Steroidobacter</taxon>
    </lineage>
</organism>
<evidence type="ECO:0000313" key="5">
    <source>
        <dbReference type="Proteomes" id="UP000445000"/>
    </source>
</evidence>
<dbReference type="AlphaFoldDB" id="A0A829Y6A7"/>
<protein>
    <recommendedName>
        <fullName evidence="3">Bacterial Ig-like domain-containing protein</fullName>
    </recommendedName>
</protein>
<evidence type="ECO:0000256" key="2">
    <source>
        <dbReference type="SAM" id="SignalP"/>
    </source>
</evidence>
<sequence length="176" mass="17970">MLTNPLRRGMSLFLLLIAASGHAAETATYTYDSLGRLNTVQTAGGPADGSTVSYQLDPAGNRTQHSSTRPTGSTPVSVSPPSSVANATGVGVTLIVNVGSASAVGTVTFTEGGVFLGSAAVINGQATIILEDYPQGLHTITASYSGDSVHAPASATYQIRVQNLAWLPAVLNLLLE</sequence>
<feature type="signal peptide" evidence="2">
    <location>
        <begin position="1"/>
        <end position="23"/>
    </location>
</feature>
<evidence type="ECO:0000313" key="4">
    <source>
        <dbReference type="EMBL" id="GFE78593.1"/>
    </source>
</evidence>
<feature type="chain" id="PRO_5032627589" description="Bacterial Ig-like domain-containing protein" evidence="2">
    <location>
        <begin position="24"/>
        <end position="176"/>
    </location>
</feature>
<keyword evidence="2" id="KW-0732">Signal</keyword>
<feature type="compositionally biased region" description="Low complexity" evidence="1">
    <location>
        <begin position="66"/>
        <end position="82"/>
    </location>
</feature>
<gene>
    <name evidence="4" type="ORF">GCM10011487_05930</name>
</gene>
<dbReference type="InterPro" id="IPR032109">
    <property type="entry name" value="Big_3_5"/>
</dbReference>
<evidence type="ECO:0000259" key="3">
    <source>
        <dbReference type="Pfam" id="PF16640"/>
    </source>
</evidence>
<comment type="caution">
    <text evidence="4">The sequence shown here is derived from an EMBL/GenBank/DDBJ whole genome shotgun (WGS) entry which is preliminary data.</text>
</comment>